<accession>A0ABN8GLD9</accession>
<gene>
    <name evidence="3" type="ORF">PAECIP111893_03043</name>
</gene>
<evidence type="ECO:0000313" key="3">
    <source>
        <dbReference type="EMBL" id="CAH1209519.1"/>
    </source>
</evidence>
<keyword evidence="1" id="KW-0812">Transmembrane</keyword>
<keyword evidence="1" id="KW-1133">Transmembrane helix</keyword>
<proteinExistence type="predicted"/>
<name>A0ABN8GLD9_9BACL</name>
<evidence type="ECO:0008006" key="5">
    <source>
        <dbReference type="Google" id="ProtNLM"/>
    </source>
</evidence>
<sequence>MSSFVTKEMTLIMKKIIGLAFALLLLSPMHAATTYALSCVELPSVDKAYERYDGIIVGKVDEVSRHDDRHEAKLTVSKSYKGVDKQNISIDEDMTWGALNGPSEVGQQYLFFLNKKDGGWENPLCAPTVKIADASEQLAFLKDKEIALDYETAPAEMPSNGSGKADDHAADDQAADNTAIAETDDASSRWTVILIIVIAAAAGAIAYGFVRKRG</sequence>
<feature type="signal peptide" evidence="2">
    <location>
        <begin position="1"/>
        <end position="31"/>
    </location>
</feature>
<keyword evidence="2" id="KW-0732">Signal</keyword>
<keyword evidence="4" id="KW-1185">Reference proteome</keyword>
<feature type="transmembrane region" description="Helical" evidence="1">
    <location>
        <begin position="190"/>
        <end position="210"/>
    </location>
</feature>
<reference evidence="3" key="1">
    <citation type="submission" date="2022-01" db="EMBL/GenBank/DDBJ databases">
        <authorList>
            <person name="Criscuolo A."/>
        </authorList>
    </citation>
    <scope>NUCLEOTIDE SEQUENCE</scope>
    <source>
        <strain evidence="3">CIP111893</strain>
    </source>
</reference>
<evidence type="ECO:0000256" key="2">
    <source>
        <dbReference type="SAM" id="SignalP"/>
    </source>
</evidence>
<protein>
    <recommendedName>
        <fullName evidence="5">Tissue inhibitor of metalloproteinase</fullName>
    </recommendedName>
</protein>
<evidence type="ECO:0000256" key="1">
    <source>
        <dbReference type="SAM" id="Phobius"/>
    </source>
</evidence>
<feature type="chain" id="PRO_5046809168" description="Tissue inhibitor of metalloproteinase" evidence="2">
    <location>
        <begin position="32"/>
        <end position="214"/>
    </location>
</feature>
<dbReference type="Proteomes" id="UP000838686">
    <property type="component" value="Unassembled WGS sequence"/>
</dbReference>
<evidence type="ECO:0000313" key="4">
    <source>
        <dbReference type="Proteomes" id="UP000838686"/>
    </source>
</evidence>
<dbReference type="EMBL" id="CAKMMF010000016">
    <property type="protein sequence ID" value="CAH1209519.1"/>
    <property type="molecule type" value="Genomic_DNA"/>
</dbReference>
<comment type="caution">
    <text evidence="3">The sequence shown here is derived from an EMBL/GenBank/DDBJ whole genome shotgun (WGS) entry which is preliminary data.</text>
</comment>
<organism evidence="3 4">
    <name type="scientific">Paenibacillus plantiphilus</name>
    <dbReference type="NCBI Taxonomy" id="2905650"/>
    <lineage>
        <taxon>Bacteria</taxon>
        <taxon>Bacillati</taxon>
        <taxon>Bacillota</taxon>
        <taxon>Bacilli</taxon>
        <taxon>Bacillales</taxon>
        <taxon>Paenibacillaceae</taxon>
        <taxon>Paenibacillus</taxon>
    </lineage>
</organism>
<keyword evidence="1" id="KW-0472">Membrane</keyword>